<dbReference type="InterPro" id="IPR028366">
    <property type="entry name" value="PhoU"/>
</dbReference>
<evidence type="ECO:0000313" key="6">
    <source>
        <dbReference type="Proteomes" id="UP001432180"/>
    </source>
</evidence>
<dbReference type="Gene3D" id="1.20.58.220">
    <property type="entry name" value="Phosphate transport system protein phou homolog 2, domain 2"/>
    <property type="match status" value="1"/>
</dbReference>
<feature type="domain" description="PhoU" evidence="4">
    <location>
        <begin position="21"/>
        <end position="108"/>
    </location>
</feature>
<reference evidence="5 6" key="1">
    <citation type="journal article" date="2023" name="Microorganisms">
        <title>Thiorhodovibrio frisius and Trv. litoralis spp. nov., Two Novel Members from a Clade of Fastidious Purple Sulfur Bacteria That Exhibit Unique Red-Shifted Light-Harvesting Capabilities.</title>
        <authorList>
            <person name="Methner A."/>
            <person name="Kuzyk S.B."/>
            <person name="Petersen J."/>
            <person name="Bauer S."/>
            <person name="Brinkmann H."/>
            <person name="Sichau K."/>
            <person name="Wanner G."/>
            <person name="Wolf J."/>
            <person name="Neumann-Schaal M."/>
            <person name="Henke P."/>
            <person name="Tank M."/>
            <person name="Sproer C."/>
            <person name="Bunk B."/>
            <person name="Overmann J."/>
        </authorList>
    </citation>
    <scope>NUCLEOTIDE SEQUENCE [LARGE SCALE GENOMIC DNA]</scope>
    <source>
        <strain evidence="5 6">DSM 6702</strain>
    </source>
</reference>
<keyword evidence="2 3" id="KW-0592">Phosphate transport</keyword>
<dbReference type="EMBL" id="CP121472">
    <property type="protein sequence ID" value="WPL17319.1"/>
    <property type="molecule type" value="Genomic_DNA"/>
</dbReference>
<comment type="similarity">
    <text evidence="1 3">Belongs to the PhoU family.</text>
</comment>
<keyword evidence="6" id="KW-1185">Reference proteome</keyword>
<sequence>MTKNHTVHSFDEVMTQVTTDVLRMGQLARSQLAAAVTLLDQDAQTDAETIVANDVQVDDFDERIEYEVQRIIALRQPMAGDLRALLSYNRMATDLERIADHAKNIAKRAGRIREQGHRVDFSGSVALGREVIAQLDAVLQAIEINDVAAARRIWARDIDIDRLFEDIFHQQLQNICQTPDMASSCTNALFIDKSLERVGDHVTNIAEDLVYMVEGDRMSKRQTGDSA</sequence>
<comment type="function">
    <text evidence="3">Plays a role in the regulation of phosphate uptake.</text>
</comment>
<comment type="subcellular location">
    <subcellularLocation>
        <location evidence="3">Cytoplasm</location>
    </subcellularLocation>
</comment>
<evidence type="ECO:0000313" key="5">
    <source>
        <dbReference type="EMBL" id="WPL17319.1"/>
    </source>
</evidence>
<keyword evidence="3" id="KW-0813">Transport</keyword>
<dbReference type="Pfam" id="PF01895">
    <property type="entry name" value="PhoU"/>
    <property type="match status" value="2"/>
</dbReference>
<evidence type="ECO:0000256" key="1">
    <source>
        <dbReference type="ARBA" id="ARBA00008107"/>
    </source>
</evidence>
<dbReference type="PIRSF" id="PIRSF003107">
    <property type="entry name" value="PhoU"/>
    <property type="match status" value="1"/>
</dbReference>
<keyword evidence="3" id="KW-0963">Cytoplasm</keyword>
<organism evidence="5 6">
    <name type="scientific">Thiorhodovibrio winogradskyi</name>
    <dbReference type="NCBI Taxonomy" id="77007"/>
    <lineage>
        <taxon>Bacteria</taxon>
        <taxon>Pseudomonadati</taxon>
        <taxon>Pseudomonadota</taxon>
        <taxon>Gammaproteobacteria</taxon>
        <taxon>Chromatiales</taxon>
        <taxon>Chromatiaceae</taxon>
        <taxon>Thiorhodovibrio</taxon>
    </lineage>
</organism>
<dbReference type="SUPFAM" id="SSF109755">
    <property type="entry name" value="PhoU-like"/>
    <property type="match status" value="1"/>
</dbReference>
<name>A0ABZ0S9W7_9GAMM</name>
<comment type="subunit">
    <text evidence="3">Homodimer.</text>
</comment>
<protein>
    <recommendedName>
        <fullName evidence="3">Phosphate-specific transport system accessory protein PhoU</fullName>
    </recommendedName>
</protein>
<dbReference type="NCBIfam" id="TIGR02135">
    <property type="entry name" value="phoU_full"/>
    <property type="match status" value="1"/>
</dbReference>
<dbReference type="PANTHER" id="PTHR42930:SF3">
    <property type="entry name" value="PHOSPHATE-SPECIFIC TRANSPORT SYSTEM ACCESSORY PROTEIN PHOU"/>
    <property type="match status" value="1"/>
</dbReference>
<proteinExistence type="inferred from homology"/>
<feature type="domain" description="PhoU" evidence="4">
    <location>
        <begin position="127"/>
        <end position="208"/>
    </location>
</feature>
<dbReference type="InterPro" id="IPR026022">
    <property type="entry name" value="PhoU_dom"/>
</dbReference>
<dbReference type="Proteomes" id="UP001432180">
    <property type="component" value="Chromosome"/>
</dbReference>
<accession>A0ABZ0S9W7</accession>
<evidence type="ECO:0000259" key="4">
    <source>
        <dbReference type="Pfam" id="PF01895"/>
    </source>
</evidence>
<dbReference type="InterPro" id="IPR038078">
    <property type="entry name" value="PhoU-like_sf"/>
</dbReference>
<dbReference type="PANTHER" id="PTHR42930">
    <property type="entry name" value="PHOSPHATE-SPECIFIC TRANSPORT SYSTEM ACCESSORY PROTEIN PHOU"/>
    <property type="match status" value="1"/>
</dbReference>
<evidence type="ECO:0000256" key="3">
    <source>
        <dbReference type="PIRNR" id="PIRNR003107"/>
    </source>
</evidence>
<evidence type="ECO:0000256" key="2">
    <source>
        <dbReference type="ARBA" id="ARBA00022592"/>
    </source>
</evidence>
<gene>
    <name evidence="5" type="primary">phoU_1</name>
    <name evidence="5" type="ORF">Thiowin_02322</name>
</gene>